<proteinExistence type="predicted"/>
<accession>A0A0T6B3C9</accession>
<dbReference type="Pfam" id="PF04801">
    <property type="entry name" value="RPC5"/>
    <property type="match status" value="1"/>
</dbReference>
<name>A0A0T6B3C9_9SCAR</name>
<keyword evidence="3" id="KW-1185">Reference proteome</keyword>
<evidence type="ECO:0000256" key="1">
    <source>
        <dbReference type="SAM" id="MobiDB-lite"/>
    </source>
</evidence>
<evidence type="ECO:0000313" key="3">
    <source>
        <dbReference type="Proteomes" id="UP000051574"/>
    </source>
</evidence>
<evidence type="ECO:0008006" key="4">
    <source>
        <dbReference type="Google" id="ProtNLM"/>
    </source>
</evidence>
<feature type="region of interest" description="Disordered" evidence="1">
    <location>
        <begin position="46"/>
        <end position="72"/>
    </location>
</feature>
<organism evidence="2 3">
    <name type="scientific">Oryctes borbonicus</name>
    <dbReference type="NCBI Taxonomy" id="1629725"/>
    <lineage>
        <taxon>Eukaryota</taxon>
        <taxon>Metazoa</taxon>
        <taxon>Ecdysozoa</taxon>
        <taxon>Arthropoda</taxon>
        <taxon>Hexapoda</taxon>
        <taxon>Insecta</taxon>
        <taxon>Pterygota</taxon>
        <taxon>Neoptera</taxon>
        <taxon>Endopterygota</taxon>
        <taxon>Coleoptera</taxon>
        <taxon>Polyphaga</taxon>
        <taxon>Scarabaeiformia</taxon>
        <taxon>Scarabaeidae</taxon>
        <taxon>Dynastinae</taxon>
        <taxon>Oryctes</taxon>
    </lineage>
</organism>
<dbReference type="InterPro" id="IPR006886">
    <property type="entry name" value="RNA_pol_III_Rpc5"/>
</dbReference>
<dbReference type="GO" id="GO:0005666">
    <property type="term" value="C:RNA polymerase III complex"/>
    <property type="evidence" value="ECO:0007669"/>
    <property type="project" value="TreeGrafter"/>
</dbReference>
<dbReference type="GO" id="GO:0042797">
    <property type="term" value="P:tRNA transcription by RNA polymerase III"/>
    <property type="evidence" value="ECO:0007669"/>
    <property type="project" value="TreeGrafter"/>
</dbReference>
<dbReference type="EMBL" id="LJIG01016006">
    <property type="protein sequence ID" value="KRT81898.1"/>
    <property type="molecule type" value="Genomic_DNA"/>
</dbReference>
<protein>
    <recommendedName>
        <fullName evidence="4">DNA-directed RNA polymerase III subunit RPC5</fullName>
    </recommendedName>
</protein>
<dbReference type="PANTHER" id="PTHR12069:SF0">
    <property type="entry name" value="DNA-DIRECTED RNA POLYMERASE III SUBUNIT RPC5"/>
    <property type="match status" value="1"/>
</dbReference>
<gene>
    <name evidence="2" type="ORF">AMK59_6331</name>
</gene>
<dbReference type="PANTHER" id="PTHR12069">
    <property type="entry name" value="DNA-DIRECTED RNA POLYMERASES III 80 KDA POLYPEPTIDE RNA POLYMERASE III SUBUNIT 5"/>
    <property type="match status" value="1"/>
</dbReference>
<comment type="caution">
    <text evidence="2">The sequence shown here is derived from an EMBL/GenBank/DDBJ whole genome shotgun (WGS) entry which is preliminary data.</text>
</comment>
<sequence length="272" mass="30796">MKSCKAVKDPRKYAVGLYNGKELHLTSIKGFIQLRPSLAYLDKSLKKRRETTKNEEESEDEEPSTSAQQITVKFGKTGEKKSRETFKSLQEKSDAEPWTEYQWHKCKSTLSEIQKQKLLAECTDDHSQAKNITPTEYIRVLVPEDREEAQVTPSLPSHIMSLHSLRALPLLEQCRILLKDTKIIQFQQLFLLLAGGEGITADSLLKCLPQVAVLVHGNWIVKSEVLYPSGTFSAVSGVPAELMCKALSAEQKTETERRCWIFRRTCVIGSKL</sequence>
<dbReference type="OrthoDB" id="340681at2759"/>
<dbReference type="AlphaFoldDB" id="A0A0T6B3C9"/>
<reference evidence="2 3" key="1">
    <citation type="submission" date="2015-09" db="EMBL/GenBank/DDBJ databases">
        <title>Draft genome of the scarab beetle Oryctes borbonicus.</title>
        <authorList>
            <person name="Meyer J.M."/>
            <person name="Markov G.V."/>
            <person name="Baskaran P."/>
            <person name="Herrmann M."/>
            <person name="Sommer R.J."/>
            <person name="Roedelsperger C."/>
        </authorList>
    </citation>
    <scope>NUCLEOTIDE SEQUENCE [LARGE SCALE GENOMIC DNA]</scope>
    <source>
        <strain evidence="2">OB123</strain>
        <tissue evidence="2">Whole animal</tissue>
    </source>
</reference>
<dbReference type="Proteomes" id="UP000051574">
    <property type="component" value="Unassembled WGS sequence"/>
</dbReference>
<evidence type="ECO:0000313" key="2">
    <source>
        <dbReference type="EMBL" id="KRT81898.1"/>
    </source>
</evidence>